<protein>
    <submittedName>
        <fullName evidence="1">Uncharacterized protein</fullName>
    </submittedName>
</protein>
<dbReference type="EMBL" id="NIBD01000019">
    <property type="protein sequence ID" value="PAB55791.1"/>
    <property type="molecule type" value="Genomic_DNA"/>
</dbReference>
<dbReference type="RefSeq" id="WP_095182670.1">
    <property type="nucleotide sequence ID" value="NZ_NIBC01000035.1"/>
</dbReference>
<name>A0A267M853_LACJH</name>
<dbReference type="AlphaFoldDB" id="A0A267M853"/>
<gene>
    <name evidence="1" type="ORF">A3Q24_03475</name>
</gene>
<comment type="caution">
    <text evidence="1">The sequence shown here is derived from an EMBL/GenBank/DDBJ whole genome shotgun (WGS) entry which is preliminary data.</text>
</comment>
<accession>A0A267M853</accession>
<sequence length="99" mass="11537">MKTIEIPIGTRGSRQEFEFTYNKIFLEFCGLINTNSDISARISKTKEKQRFHGWLYLVNTKNGLVCSFNEEDILTYLGHGIWDLKPYKAAKSEDDDNPW</sequence>
<reference evidence="1 2" key="1">
    <citation type="submission" date="2017-05" db="EMBL/GenBank/DDBJ databases">
        <title>Lactobacillus johnsonii from commercial turkeys.</title>
        <authorList>
            <person name="Johnson T.J."/>
            <person name="Youmans B."/>
        </authorList>
    </citation>
    <scope>NUCLEOTIDE SEQUENCE [LARGE SCALE GENOMIC DNA]</scope>
    <source>
        <strain evidence="1 2">UMNLJ114</strain>
    </source>
</reference>
<organism evidence="1 2">
    <name type="scientific">Lactobacillus johnsonii</name>
    <dbReference type="NCBI Taxonomy" id="33959"/>
    <lineage>
        <taxon>Bacteria</taxon>
        <taxon>Bacillati</taxon>
        <taxon>Bacillota</taxon>
        <taxon>Bacilli</taxon>
        <taxon>Lactobacillales</taxon>
        <taxon>Lactobacillaceae</taxon>
        <taxon>Lactobacillus</taxon>
    </lineage>
</organism>
<evidence type="ECO:0000313" key="1">
    <source>
        <dbReference type="EMBL" id="PAB55791.1"/>
    </source>
</evidence>
<evidence type="ECO:0000313" key="2">
    <source>
        <dbReference type="Proteomes" id="UP000216008"/>
    </source>
</evidence>
<dbReference type="Proteomes" id="UP000216008">
    <property type="component" value="Unassembled WGS sequence"/>
</dbReference>
<proteinExistence type="predicted"/>